<organism evidence="3 4">
    <name type="scientific">Biomphalaria glabrata</name>
    <name type="common">Bloodfluke planorb</name>
    <name type="synonym">Freshwater snail</name>
    <dbReference type="NCBI Taxonomy" id="6526"/>
    <lineage>
        <taxon>Eukaryota</taxon>
        <taxon>Metazoa</taxon>
        <taxon>Spiralia</taxon>
        <taxon>Lophotrochozoa</taxon>
        <taxon>Mollusca</taxon>
        <taxon>Gastropoda</taxon>
        <taxon>Heterobranchia</taxon>
        <taxon>Euthyneura</taxon>
        <taxon>Panpulmonata</taxon>
        <taxon>Hygrophila</taxon>
        <taxon>Lymnaeoidea</taxon>
        <taxon>Planorbidae</taxon>
        <taxon>Biomphalaria</taxon>
    </lineage>
</organism>
<dbReference type="GO" id="GO:0005634">
    <property type="term" value="C:nucleus"/>
    <property type="evidence" value="ECO:0007669"/>
    <property type="project" value="TreeGrafter"/>
</dbReference>
<protein>
    <submittedName>
        <fullName evidence="3">Uncharacterized protein</fullName>
    </submittedName>
</protein>
<evidence type="ECO:0000256" key="2">
    <source>
        <dbReference type="SAM" id="MobiDB-lite"/>
    </source>
</evidence>
<evidence type="ECO:0000313" key="4">
    <source>
        <dbReference type="Proteomes" id="UP000076420"/>
    </source>
</evidence>
<dbReference type="InterPro" id="IPR001370">
    <property type="entry name" value="BIR_rpt"/>
</dbReference>
<keyword evidence="1" id="KW-0053">Apoptosis</keyword>
<dbReference type="InterPro" id="IPR050784">
    <property type="entry name" value="IAP"/>
</dbReference>
<feature type="compositionally biased region" description="Basic and acidic residues" evidence="2">
    <location>
        <begin position="181"/>
        <end position="191"/>
    </location>
</feature>
<sequence>MSPVKNTTTTSLQPNMPSHLLHCELWRLSTFSKYPQSATKSAILLASNGFVYNGTGKDWDDSVTCPFCHLKKKNWQPEEDILKVHQQLSPRCPFLTHKRIVNIPFQRNGASSIHHLIEAAPPTAQLSAQSSAQSTAQPTAQPTAQSRGQPTAQSRGQSTERSTEQSTQKFSSGSVLQPVTRDTDSKISGERPKHIQYANLANRLSSFVKWPQEHYIHPIQLATAGFYFTGDEDCARCFYCGGGLRNWDVEDDVWEEHARWFPKCAFLLREKGHDFVNAIKEGQNTRRPGENISFFFFTIPPFKSQLRGGWNLDTDL</sequence>
<proteinExistence type="predicted"/>
<dbReference type="Pfam" id="PF00653">
    <property type="entry name" value="BIR"/>
    <property type="match status" value="2"/>
</dbReference>
<dbReference type="VEuPathDB" id="VectorBase:BGLB000173"/>
<accession>A0A182YU28</accession>
<evidence type="ECO:0000313" key="3">
    <source>
        <dbReference type="EnsemblMetazoa" id="BGLB000173-PA"/>
    </source>
</evidence>
<feature type="compositionally biased region" description="Low complexity" evidence="2">
    <location>
        <begin position="123"/>
        <end position="146"/>
    </location>
</feature>
<dbReference type="PANTHER" id="PTHR10044">
    <property type="entry name" value="INHIBITOR OF APOPTOSIS"/>
    <property type="match status" value="1"/>
</dbReference>
<feature type="compositionally biased region" description="Polar residues" evidence="2">
    <location>
        <begin position="147"/>
        <end position="177"/>
    </location>
</feature>
<dbReference type="GO" id="GO:0051726">
    <property type="term" value="P:regulation of cell cycle"/>
    <property type="evidence" value="ECO:0007669"/>
    <property type="project" value="TreeGrafter"/>
</dbReference>
<dbReference type="EnsemblMetazoa" id="BGLB000173-RA">
    <property type="protein sequence ID" value="BGLB000173-PA"/>
    <property type="gene ID" value="BGLB000173"/>
</dbReference>
<dbReference type="GO" id="GO:0043066">
    <property type="term" value="P:negative regulation of apoptotic process"/>
    <property type="evidence" value="ECO:0007669"/>
    <property type="project" value="TreeGrafter"/>
</dbReference>
<evidence type="ECO:0000256" key="1">
    <source>
        <dbReference type="ARBA" id="ARBA00022703"/>
    </source>
</evidence>
<dbReference type="AlphaFoldDB" id="A0A182YU28"/>
<dbReference type="Gene3D" id="1.10.1170.10">
    <property type="entry name" value="Inhibitor Of Apoptosis Protein (2mihbC-IAP-1), Chain A"/>
    <property type="match status" value="2"/>
</dbReference>
<dbReference type="CDD" id="cd00022">
    <property type="entry name" value="BIR"/>
    <property type="match status" value="2"/>
</dbReference>
<dbReference type="GO" id="GO:0005737">
    <property type="term" value="C:cytoplasm"/>
    <property type="evidence" value="ECO:0007669"/>
    <property type="project" value="TreeGrafter"/>
</dbReference>
<dbReference type="SUPFAM" id="SSF57924">
    <property type="entry name" value="Inhibitor of apoptosis (IAP) repeat"/>
    <property type="match status" value="2"/>
</dbReference>
<dbReference type="PROSITE" id="PS01282">
    <property type="entry name" value="BIR_REPEAT_1"/>
    <property type="match status" value="1"/>
</dbReference>
<dbReference type="SMART" id="SM00238">
    <property type="entry name" value="BIR"/>
    <property type="match status" value="2"/>
</dbReference>
<dbReference type="PANTHER" id="PTHR10044:SF139">
    <property type="entry name" value="DEATH-ASSOCIATED INHIBITOR OF APOPTOSIS 2"/>
    <property type="match status" value="1"/>
</dbReference>
<feature type="region of interest" description="Disordered" evidence="2">
    <location>
        <begin position="123"/>
        <end position="191"/>
    </location>
</feature>
<dbReference type="GO" id="GO:0006915">
    <property type="term" value="P:apoptotic process"/>
    <property type="evidence" value="ECO:0007669"/>
    <property type="project" value="UniProtKB-KW"/>
</dbReference>
<name>A0A182YU28_BIOGL</name>
<dbReference type="PROSITE" id="PS50143">
    <property type="entry name" value="BIR_REPEAT_2"/>
    <property type="match status" value="2"/>
</dbReference>
<dbReference type="FunFam" id="1.10.1170.10:FF:000003">
    <property type="entry name" value="E3 ubiquitin-protein ligase XIAP"/>
    <property type="match status" value="1"/>
</dbReference>
<dbReference type="VEuPathDB" id="VectorBase:BGLAX_038181"/>
<gene>
    <name evidence="3" type="primary">106069075</name>
</gene>
<dbReference type="Proteomes" id="UP000076420">
    <property type="component" value="Unassembled WGS sequence"/>
</dbReference>
<reference evidence="3" key="1">
    <citation type="submission" date="2020-05" db="UniProtKB">
        <authorList>
            <consortium name="EnsemblMetazoa"/>
        </authorList>
    </citation>
    <scope>IDENTIFICATION</scope>
    <source>
        <strain evidence="3">BB02</strain>
    </source>
</reference>
<dbReference type="GO" id="GO:0043027">
    <property type="term" value="F:cysteine-type endopeptidase inhibitor activity involved in apoptotic process"/>
    <property type="evidence" value="ECO:0007669"/>
    <property type="project" value="TreeGrafter"/>
</dbReference>